<feature type="transmembrane region" description="Helical" evidence="8">
    <location>
        <begin position="291"/>
        <end position="313"/>
    </location>
</feature>
<dbReference type="GO" id="GO:0005886">
    <property type="term" value="C:plasma membrane"/>
    <property type="evidence" value="ECO:0007669"/>
    <property type="project" value="UniProtKB-SubCell"/>
</dbReference>
<evidence type="ECO:0000313" key="11">
    <source>
        <dbReference type="Proteomes" id="UP000559809"/>
    </source>
</evidence>
<evidence type="ECO:0000256" key="5">
    <source>
        <dbReference type="ARBA" id="ARBA00022989"/>
    </source>
</evidence>
<evidence type="ECO:0000256" key="2">
    <source>
        <dbReference type="ARBA" id="ARBA00022448"/>
    </source>
</evidence>
<keyword evidence="2" id="KW-0813">Transport</keyword>
<dbReference type="PROSITE" id="PS50850">
    <property type="entry name" value="MFS"/>
    <property type="match status" value="1"/>
</dbReference>
<dbReference type="AlphaFoldDB" id="A0A853G4C9"/>
<evidence type="ECO:0000256" key="7">
    <source>
        <dbReference type="SAM" id="MobiDB-lite"/>
    </source>
</evidence>
<feature type="transmembrane region" description="Helical" evidence="8">
    <location>
        <begin position="133"/>
        <end position="153"/>
    </location>
</feature>
<comment type="subcellular location">
    <subcellularLocation>
        <location evidence="1">Cell membrane</location>
        <topology evidence="1">Multi-pass membrane protein</topology>
    </subcellularLocation>
</comment>
<dbReference type="InterPro" id="IPR011701">
    <property type="entry name" value="MFS"/>
</dbReference>
<dbReference type="Gene3D" id="1.20.1250.20">
    <property type="entry name" value="MFS general substrate transporter like domains"/>
    <property type="match status" value="1"/>
</dbReference>
<evidence type="ECO:0000256" key="8">
    <source>
        <dbReference type="SAM" id="Phobius"/>
    </source>
</evidence>
<dbReference type="RefSeq" id="WP_180156871.1">
    <property type="nucleotide sequence ID" value="NZ_JACCEM010000008.1"/>
</dbReference>
<feature type="region of interest" description="Disordered" evidence="7">
    <location>
        <begin position="395"/>
        <end position="422"/>
    </location>
</feature>
<dbReference type="InterPro" id="IPR020846">
    <property type="entry name" value="MFS_dom"/>
</dbReference>
<feature type="transmembrane region" description="Helical" evidence="8">
    <location>
        <begin position="250"/>
        <end position="271"/>
    </location>
</feature>
<accession>A0A853G4C9</accession>
<dbReference type="Pfam" id="PF07690">
    <property type="entry name" value="MFS_1"/>
    <property type="match status" value="1"/>
</dbReference>
<sequence length="422" mass="42791">MTAEPNVGVAIRLGIAQTLAWASSYYLPAMLAESMARDIGVSVAMVFAAFSAALIVSAMLGPYAGRLIDRSAGRSVLAASSVVFALGLAGLGLADGPAGMLAAWLVIGVGMGCGLYDAAFSALVALYGTRSRGVITGITLIAGFASTVGWPLSSYLELQVGWRNACFVWAALHLTVGLALNLSLPSPATPGAADAAAPADGVLEDVPATVPESRHFWASCALSFVFAATWFISTAMAAHLPRLLQEGGASLATAVMVGALIGPAQVAARLLEFGLLRKLHPLISARIAASLHPIGALAFGAIGAPAAAIFGVLHGAGNGVLTIAKGTLPLVIFGPAGYGRRQGVLMVPARIAQALAPWLFGVCLDAFGVQSLWLSSAVSVLAVLALMALSTGGGGGARRAGGPQAGQQQPRTHQRDGDRQLP</sequence>
<keyword evidence="6 8" id="KW-0472">Membrane</keyword>
<evidence type="ECO:0000256" key="4">
    <source>
        <dbReference type="ARBA" id="ARBA00022692"/>
    </source>
</evidence>
<feature type="transmembrane region" description="Helical" evidence="8">
    <location>
        <begin position="6"/>
        <end position="27"/>
    </location>
</feature>
<evidence type="ECO:0000256" key="3">
    <source>
        <dbReference type="ARBA" id="ARBA00022475"/>
    </source>
</evidence>
<dbReference type="PANTHER" id="PTHR23517">
    <property type="entry name" value="RESISTANCE PROTEIN MDTM, PUTATIVE-RELATED-RELATED"/>
    <property type="match status" value="1"/>
</dbReference>
<feature type="transmembrane region" description="Helical" evidence="8">
    <location>
        <begin position="101"/>
        <end position="127"/>
    </location>
</feature>
<dbReference type="GO" id="GO:0022857">
    <property type="term" value="F:transmembrane transporter activity"/>
    <property type="evidence" value="ECO:0007669"/>
    <property type="project" value="InterPro"/>
</dbReference>
<keyword evidence="4 8" id="KW-0812">Transmembrane</keyword>
<evidence type="ECO:0000313" key="10">
    <source>
        <dbReference type="EMBL" id="NYT50682.1"/>
    </source>
</evidence>
<evidence type="ECO:0000256" key="1">
    <source>
        <dbReference type="ARBA" id="ARBA00004651"/>
    </source>
</evidence>
<feature type="transmembrane region" description="Helical" evidence="8">
    <location>
        <begin position="358"/>
        <end position="389"/>
    </location>
</feature>
<dbReference type="PANTHER" id="PTHR23517:SF2">
    <property type="entry name" value="MULTIDRUG RESISTANCE PROTEIN MDTH"/>
    <property type="match status" value="1"/>
</dbReference>
<dbReference type="Proteomes" id="UP000559809">
    <property type="component" value="Unassembled WGS sequence"/>
</dbReference>
<reference evidence="10 11" key="1">
    <citation type="submission" date="2020-07" db="EMBL/GenBank/DDBJ databases">
        <title>Taxonomic revisions and descriptions of new bacterial species based on genomic comparisons in the high-G+C-content subgroup of the family Alcaligenaceae.</title>
        <authorList>
            <person name="Szabo A."/>
            <person name="Felfoldi T."/>
        </authorList>
    </citation>
    <scope>NUCLEOTIDE SEQUENCE [LARGE SCALE GENOMIC DNA]</scope>
    <source>
        <strain evidence="10 11">LMG 24012</strain>
    </source>
</reference>
<name>A0A853G4C9_9BURK</name>
<protein>
    <submittedName>
        <fullName evidence="10">MFS transporter</fullName>
    </submittedName>
</protein>
<feature type="transmembrane region" description="Helical" evidence="8">
    <location>
        <begin position="39"/>
        <end position="64"/>
    </location>
</feature>
<feature type="compositionally biased region" description="Basic and acidic residues" evidence="7">
    <location>
        <begin position="413"/>
        <end position="422"/>
    </location>
</feature>
<organism evidence="10 11">
    <name type="scientific">Parapusillimonas granuli</name>
    <dbReference type="NCBI Taxonomy" id="380911"/>
    <lineage>
        <taxon>Bacteria</taxon>
        <taxon>Pseudomonadati</taxon>
        <taxon>Pseudomonadota</taxon>
        <taxon>Betaproteobacteria</taxon>
        <taxon>Burkholderiales</taxon>
        <taxon>Alcaligenaceae</taxon>
        <taxon>Parapusillimonas</taxon>
    </lineage>
</organism>
<keyword evidence="3" id="KW-1003">Cell membrane</keyword>
<gene>
    <name evidence="10" type="ORF">H0A72_15290</name>
</gene>
<evidence type="ECO:0000259" key="9">
    <source>
        <dbReference type="PROSITE" id="PS50850"/>
    </source>
</evidence>
<dbReference type="SUPFAM" id="SSF103473">
    <property type="entry name" value="MFS general substrate transporter"/>
    <property type="match status" value="1"/>
</dbReference>
<feature type="domain" description="Major facilitator superfamily (MFS) profile" evidence="9">
    <location>
        <begin position="9"/>
        <end position="394"/>
    </location>
</feature>
<dbReference type="InterPro" id="IPR050171">
    <property type="entry name" value="MFS_Transporters"/>
</dbReference>
<dbReference type="InterPro" id="IPR036259">
    <property type="entry name" value="MFS_trans_sf"/>
</dbReference>
<feature type="transmembrane region" description="Helical" evidence="8">
    <location>
        <begin position="165"/>
        <end position="184"/>
    </location>
</feature>
<evidence type="ECO:0000256" key="6">
    <source>
        <dbReference type="ARBA" id="ARBA00023136"/>
    </source>
</evidence>
<feature type="compositionally biased region" description="Low complexity" evidence="7">
    <location>
        <begin position="400"/>
        <end position="411"/>
    </location>
</feature>
<comment type="caution">
    <text evidence="10">The sequence shown here is derived from an EMBL/GenBank/DDBJ whole genome shotgun (WGS) entry which is preliminary data.</text>
</comment>
<feature type="transmembrane region" description="Helical" evidence="8">
    <location>
        <begin position="216"/>
        <end position="238"/>
    </location>
</feature>
<proteinExistence type="predicted"/>
<feature type="transmembrane region" description="Helical" evidence="8">
    <location>
        <begin position="76"/>
        <end position="94"/>
    </location>
</feature>
<keyword evidence="11" id="KW-1185">Reference proteome</keyword>
<keyword evidence="5 8" id="KW-1133">Transmembrane helix</keyword>
<dbReference type="EMBL" id="JACCEM010000008">
    <property type="protein sequence ID" value="NYT50682.1"/>
    <property type="molecule type" value="Genomic_DNA"/>
</dbReference>